<dbReference type="PANTHER" id="PTHR43639">
    <property type="entry name" value="OXIDOREDUCTASE, SHORT-CHAIN DEHYDROGENASE/REDUCTASE FAMILY (AFU_ORTHOLOGUE AFUA_5G02870)"/>
    <property type="match status" value="1"/>
</dbReference>
<organism evidence="5 6">
    <name type="scientific">Sphingobacterium paludis</name>
    <dbReference type="NCBI Taxonomy" id="1476465"/>
    <lineage>
        <taxon>Bacteria</taxon>
        <taxon>Pseudomonadati</taxon>
        <taxon>Bacteroidota</taxon>
        <taxon>Sphingobacteriia</taxon>
        <taxon>Sphingobacteriales</taxon>
        <taxon>Sphingobacteriaceae</taxon>
        <taxon>Sphingobacterium</taxon>
    </lineage>
</organism>
<comment type="similarity">
    <text evidence="1">Belongs to the short-chain dehydrogenases/reductases (SDR) family.</text>
</comment>
<dbReference type="AlphaFoldDB" id="A0A4R7CV49"/>
<sequence>MQTVTLILYELCNSTSKENKMSNNKVALVTGSSRGLGKDMAIALAKKGFDVIVTYQSGKVGAEEVVAAIKSIGQKAIALPLDVAKSNTYDEFVHSVQDKLTSEFDTLHLHALVNNAGTGIHAAFETTTEEQFDQMVNIHLKAAFFLTQKLLPLLHDGSSIVNISSGLARFSFPNFAAYAIMKAGIESLTRYQALELGHRKIRVNTVAPGAIATDFGGGATRDNAEINKQIASLTALGRVGLPDDIGSVIAFLCSDESKWINAQRIEVSGGIFI</sequence>
<dbReference type="PANTHER" id="PTHR43639:SF1">
    <property type="entry name" value="SHORT-CHAIN DEHYDROGENASE_REDUCTASE FAMILY PROTEIN"/>
    <property type="match status" value="1"/>
</dbReference>
<dbReference type="InterPro" id="IPR002347">
    <property type="entry name" value="SDR_fam"/>
</dbReference>
<comment type="caution">
    <text evidence="5">The sequence shown here is derived from an EMBL/GenBank/DDBJ whole genome shotgun (WGS) entry which is preliminary data.</text>
</comment>
<accession>A0A4R7CV49</accession>
<dbReference type="FunFam" id="3.40.50.720:FF:000374">
    <property type="entry name" value="3-oxoacyl-(Acyl-carrier-protein) reductase"/>
    <property type="match status" value="1"/>
</dbReference>
<dbReference type="PRINTS" id="PR00080">
    <property type="entry name" value="SDRFAMILY"/>
</dbReference>
<evidence type="ECO:0000256" key="3">
    <source>
        <dbReference type="ARBA" id="ARBA00023002"/>
    </source>
</evidence>
<protein>
    <submittedName>
        <fullName evidence="5">NAD(P)-dependent dehydrogenase (Short-subunit alcohol dehydrogenase family)</fullName>
    </submittedName>
</protein>
<keyword evidence="6" id="KW-1185">Reference proteome</keyword>
<gene>
    <name evidence="5" type="ORF">B0I21_10768</name>
</gene>
<dbReference type="GO" id="GO:0005509">
    <property type="term" value="F:calcium ion binding"/>
    <property type="evidence" value="ECO:0007669"/>
    <property type="project" value="InterPro"/>
</dbReference>
<dbReference type="PRINTS" id="PR00081">
    <property type="entry name" value="GDHRDH"/>
</dbReference>
<reference evidence="5 6" key="1">
    <citation type="submission" date="2019-03" db="EMBL/GenBank/DDBJ databases">
        <title>Genomic Encyclopedia of Type Strains, Phase III (KMG-III): the genomes of soil and plant-associated and newly described type strains.</title>
        <authorList>
            <person name="Whitman W."/>
        </authorList>
    </citation>
    <scope>NUCLEOTIDE SEQUENCE [LARGE SCALE GENOMIC DNA]</scope>
    <source>
        <strain evidence="5 6">CGMCC 1.12801</strain>
    </source>
</reference>
<dbReference type="EMBL" id="SNZV01000007">
    <property type="protein sequence ID" value="TDS11727.1"/>
    <property type="molecule type" value="Genomic_DNA"/>
</dbReference>
<dbReference type="GO" id="GO:0016491">
    <property type="term" value="F:oxidoreductase activity"/>
    <property type="evidence" value="ECO:0007669"/>
    <property type="project" value="UniProtKB-KW"/>
</dbReference>
<feature type="domain" description="EF-hand" evidence="4">
    <location>
        <begin position="40"/>
        <end position="75"/>
    </location>
</feature>
<keyword evidence="3" id="KW-0560">Oxidoreductase</keyword>
<dbReference type="InterPro" id="IPR036291">
    <property type="entry name" value="NAD(P)-bd_dom_sf"/>
</dbReference>
<evidence type="ECO:0000259" key="4">
    <source>
        <dbReference type="PROSITE" id="PS50222"/>
    </source>
</evidence>
<dbReference type="SUPFAM" id="SSF51735">
    <property type="entry name" value="NAD(P)-binding Rossmann-fold domains"/>
    <property type="match status" value="1"/>
</dbReference>
<dbReference type="Pfam" id="PF13561">
    <property type="entry name" value="adh_short_C2"/>
    <property type="match status" value="1"/>
</dbReference>
<dbReference type="InterPro" id="IPR002048">
    <property type="entry name" value="EF_hand_dom"/>
</dbReference>
<dbReference type="Gene3D" id="3.40.50.720">
    <property type="entry name" value="NAD(P)-binding Rossmann-like Domain"/>
    <property type="match status" value="1"/>
</dbReference>
<dbReference type="PROSITE" id="PS50222">
    <property type="entry name" value="EF_HAND_2"/>
    <property type="match status" value="1"/>
</dbReference>
<proteinExistence type="inferred from homology"/>
<evidence type="ECO:0000256" key="1">
    <source>
        <dbReference type="ARBA" id="ARBA00006484"/>
    </source>
</evidence>
<evidence type="ECO:0000313" key="6">
    <source>
        <dbReference type="Proteomes" id="UP000294752"/>
    </source>
</evidence>
<name>A0A4R7CV49_9SPHI</name>
<keyword evidence="2" id="KW-0521">NADP</keyword>
<dbReference type="Proteomes" id="UP000294752">
    <property type="component" value="Unassembled WGS sequence"/>
</dbReference>
<evidence type="ECO:0000313" key="5">
    <source>
        <dbReference type="EMBL" id="TDS11727.1"/>
    </source>
</evidence>
<evidence type="ECO:0000256" key="2">
    <source>
        <dbReference type="ARBA" id="ARBA00022857"/>
    </source>
</evidence>